<dbReference type="Proteomes" id="UP000481153">
    <property type="component" value="Unassembled WGS sequence"/>
</dbReference>
<dbReference type="EMBL" id="VJMJ01000172">
    <property type="protein sequence ID" value="KAF0728808.1"/>
    <property type="molecule type" value="Genomic_DNA"/>
</dbReference>
<feature type="region of interest" description="Disordered" evidence="1">
    <location>
        <begin position="65"/>
        <end position="208"/>
    </location>
</feature>
<accession>A0A6G0WN68</accession>
<comment type="caution">
    <text evidence="2">The sequence shown here is derived from an EMBL/GenBank/DDBJ whole genome shotgun (WGS) entry which is preliminary data.</text>
</comment>
<feature type="compositionally biased region" description="Basic and acidic residues" evidence="1">
    <location>
        <begin position="145"/>
        <end position="160"/>
    </location>
</feature>
<organism evidence="2 3">
    <name type="scientific">Aphanomyces euteiches</name>
    <dbReference type="NCBI Taxonomy" id="100861"/>
    <lineage>
        <taxon>Eukaryota</taxon>
        <taxon>Sar</taxon>
        <taxon>Stramenopiles</taxon>
        <taxon>Oomycota</taxon>
        <taxon>Saprolegniomycetes</taxon>
        <taxon>Saprolegniales</taxon>
        <taxon>Verrucalvaceae</taxon>
        <taxon>Aphanomyces</taxon>
    </lineage>
</organism>
<feature type="compositionally biased region" description="Low complexity" evidence="1">
    <location>
        <begin position="163"/>
        <end position="179"/>
    </location>
</feature>
<feature type="compositionally biased region" description="Low complexity" evidence="1">
    <location>
        <begin position="361"/>
        <end position="385"/>
    </location>
</feature>
<evidence type="ECO:0000313" key="2">
    <source>
        <dbReference type="EMBL" id="KAF0728808.1"/>
    </source>
</evidence>
<evidence type="ECO:0000256" key="1">
    <source>
        <dbReference type="SAM" id="MobiDB-lite"/>
    </source>
</evidence>
<proteinExistence type="predicted"/>
<sequence length="403" mass="45282">MSDDQVQVRSKAKKDQRYRCTICHKAGQTIGYNAVHCHWDRIHKENGHPSSRKFRDKYVEVAAPGVIVEDKGADENEAMEDTEEDDSPKEERQPTTSSNSPAISTRKPKQRKEKRGINELLNDQNGQQPPPQNGPPNSGEVEQQSPHHHEAWAREMDQRRRAQQQAAHHQQQLPPQHYYAPPPLHHPIQNGHHPHHLPPSHHPNHNEAMDRNNHERIEEERHRMAAVIAAANASQLGGHPAMGREDIDRHVKRDAGAGIKGLLNDDHPHMHHVAQQHHHTLHHLQLQEQHHIENQWENILDRMGQRLVRAEETIMLLTHRCNALSEANQHLGQLLIGFDANLSNLNGLVNEYMLRGRPSESSPQQQPNGANPAPAVAAAALAGLNPPSPAQSQGGNDGNAPRV</sequence>
<evidence type="ECO:0000313" key="3">
    <source>
        <dbReference type="Proteomes" id="UP000481153"/>
    </source>
</evidence>
<feature type="compositionally biased region" description="Basic residues" evidence="1">
    <location>
        <begin position="192"/>
        <end position="203"/>
    </location>
</feature>
<dbReference type="VEuPathDB" id="FungiDB:AeMF1_000458"/>
<name>A0A6G0WN68_9STRA</name>
<feature type="compositionally biased region" description="Polar residues" evidence="1">
    <location>
        <begin position="94"/>
        <end position="103"/>
    </location>
</feature>
<feature type="region of interest" description="Disordered" evidence="1">
    <location>
        <begin position="356"/>
        <end position="403"/>
    </location>
</feature>
<protein>
    <submittedName>
        <fullName evidence="2">Uncharacterized protein</fullName>
    </submittedName>
</protein>
<dbReference type="AlphaFoldDB" id="A0A6G0WN68"/>
<keyword evidence="3" id="KW-1185">Reference proteome</keyword>
<feature type="compositionally biased region" description="Acidic residues" evidence="1">
    <location>
        <begin position="75"/>
        <end position="88"/>
    </location>
</feature>
<gene>
    <name evidence="2" type="ORF">Ae201684_013380</name>
</gene>
<reference evidence="2 3" key="1">
    <citation type="submission" date="2019-07" db="EMBL/GenBank/DDBJ databases">
        <title>Genomics analysis of Aphanomyces spp. identifies a new class of oomycete effector associated with host adaptation.</title>
        <authorList>
            <person name="Gaulin E."/>
        </authorList>
    </citation>
    <scope>NUCLEOTIDE SEQUENCE [LARGE SCALE GENOMIC DNA]</scope>
    <source>
        <strain evidence="2 3">ATCC 201684</strain>
    </source>
</reference>